<feature type="region of interest" description="Disordered" evidence="6">
    <location>
        <begin position="2303"/>
        <end position="2328"/>
    </location>
</feature>
<keyword evidence="11" id="KW-1185">Reference proteome</keyword>
<dbReference type="PANTHER" id="PTHR45739">
    <property type="entry name" value="MATRIX PROTEIN, PUTATIVE-RELATED"/>
    <property type="match status" value="1"/>
</dbReference>
<keyword evidence="3" id="KW-0325">Glycoprotein</keyword>
<accession>A0A8C5M3B5</accession>
<dbReference type="GeneTree" id="ENSGT00940000154091"/>
<feature type="repeat" description="CSPG" evidence="5">
    <location>
        <begin position="1244"/>
        <end position="1342"/>
    </location>
</feature>
<feature type="repeat" description="CSPG" evidence="5">
    <location>
        <begin position="1132"/>
        <end position="1222"/>
    </location>
</feature>
<feature type="repeat" description="CSPG" evidence="5">
    <location>
        <begin position="1360"/>
        <end position="1451"/>
    </location>
</feature>
<feature type="repeat" description="CSPG" evidence="5">
    <location>
        <begin position="665"/>
        <end position="763"/>
    </location>
</feature>
<feature type="chain" id="PRO_5034652859" description="Laminin G domain-containing protein" evidence="8">
    <location>
        <begin position="28"/>
        <end position="2400"/>
    </location>
</feature>
<evidence type="ECO:0000256" key="6">
    <source>
        <dbReference type="SAM" id="MobiDB-lite"/>
    </source>
</evidence>
<evidence type="ECO:0000313" key="11">
    <source>
        <dbReference type="Proteomes" id="UP000694569"/>
    </source>
</evidence>
<feature type="domain" description="Laminin G" evidence="9">
    <location>
        <begin position="25"/>
        <end position="200"/>
    </location>
</feature>
<proteinExistence type="predicted"/>
<dbReference type="SUPFAM" id="SSF49899">
    <property type="entry name" value="Concanavalin A-like lectins/glucanases"/>
    <property type="match status" value="2"/>
</dbReference>
<evidence type="ECO:0000259" key="9">
    <source>
        <dbReference type="PROSITE" id="PS50025"/>
    </source>
</evidence>
<evidence type="ECO:0000256" key="8">
    <source>
        <dbReference type="SAM" id="SignalP"/>
    </source>
</evidence>
<dbReference type="GO" id="GO:0009653">
    <property type="term" value="P:anatomical structure morphogenesis"/>
    <property type="evidence" value="ECO:0007669"/>
    <property type="project" value="TreeGrafter"/>
</dbReference>
<dbReference type="Pfam" id="PF02210">
    <property type="entry name" value="Laminin_G_2"/>
    <property type="match status" value="2"/>
</dbReference>
<dbReference type="InterPro" id="IPR039005">
    <property type="entry name" value="CSPG_rpt"/>
</dbReference>
<keyword evidence="7" id="KW-0812">Transmembrane</keyword>
<reference evidence="10" key="2">
    <citation type="submission" date="2025-09" db="UniProtKB">
        <authorList>
            <consortium name="Ensembl"/>
        </authorList>
    </citation>
    <scope>IDENTIFICATION</scope>
</reference>
<evidence type="ECO:0000256" key="4">
    <source>
        <dbReference type="PROSITE-ProRule" id="PRU00122"/>
    </source>
</evidence>
<feature type="repeat" description="CSPG" evidence="5">
    <location>
        <begin position="897"/>
        <end position="991"/>
    </location>
</feature>
<feature type="repeat" description="CSPG" evidence="5">
    <location>
        <begin position="429"/>
        <end position="524"/>
    </location>
</feature>
<feature type="repeat" description="CSPG" evidence="5">
    <location>
        <begin position="1475"/>
        <end position="1565"/>
    </location>
</feature>
<feature type="repeat" description="CSPG" evidence="5">
    <location>
        <begin position="1706"/>
        <end position="1805"/>
    </location>
</feature>
<evidence type="ECO:0000256" key="5">
    <source>
        <dbReference type="PROSITE-ProRule" id="PRU01201"/>
    </source>
</evidence>
<feature type="domain" description="Laminin G" evidence="9">
    <location>
        <begin position="210"/>
        <end position="390"/>
    </location>
</feature>
<protein>
    <recommendedName>
        <fullName evidence="9">Laminin G domain-containing protein</fullName>
    </recommendedName>
</protein>
<dbReference type="InterPro" id="IPR051561">
    <property type="entry name" value="FRAS1_ECM"/>
</dbReference>
<keyword evidence="7" id="KW-0472">Membrane</keyword>
<dbReference type="SMART" id="SM00282">
    <property type="entry name" value="LamG"/>
    <property type="match status" value="2"/>
</dbReference>
<name>A0A8C5M3B5_9ANUR</name>
<evidence type="ECO:0000256" key="3">
    <source>
        <dbReference type="ARBA" id="ARBA00023180"/>
    </source>
</evidence>
<dbReference type="OrthoDB" id="9026019at2759"/>
<dbReference type="CDD" id="cd00110">
    <property type="entry name" value="LamG"/>
    <property type="match status" value="2"/>
</dbReference>
<keyword evidence="2" id="KW-0677">Repeat</keyword>
<feature type="signal peptide" evidence="8">
    <location>
        <begin position="1"/>
        <end position="27"/>
    </location>
</feature>
<organism evidence="10 11">
    <name type="scientific">Leptobrachium leishanense</name>
    <name type="common">Leishan spiny toad</name>
    <dbReference type="NCBI Taxonomy" id="445787"/>
    <lineage>
        <taxon>Eukaryota</taxon>
        <taxon>Metazoa</taxon>
        <taxon>Chordata</taxon>
        <taxon>Craniata</taxon>
        <taxon>Vertebrata</taxon>
        <taxon>Euteleostomi</taxon>
        <taxon>Amphibia</taxon>
        <taxon>Batrachia</taxon>
        <taxon>Anura</taxon>
        <taxon>Pelobatoidea</taxon>
        <taxon>Megophryidae</taxon>
        <taxon>Leptobrachium</taxon>
    </lineage>
</organism>
<feature type="repeat" description="CSPG" evidence="5">
    <location>
        <begin position="554"/>
        <end position="648"/>
    </location>
</feature>
<reference evidence="10" key="1">
    <citation type="submission" date="2025-08" db="UniProtKB">
        <authorList>
            <consortium name="Ensembl"/>
        </authorList>
    </citation>
    <scope>IDENTIFICATION</scope>
</reference>
<feature type="transmembrane region" description="Helical" evidence="7">
    <location>
        <begin position="2271"/>
        <end position="2293"/>
    </location>
</feature>
<evidence type="ECO:0000256" key="7">
    <source>
        <dbReference type="SAM" id="Phobius"/>
    </source>
</evidence>
<keyword evidence="1 8" id="KW-0732">Signal</keyword>
<dbReference type="Ensembl" id="ENSLLET00000008497.1">
    <property type="protein sequence ID" value="ENSLLEP00000008168.1"/>
    <property type="gene ID" value="ENSLLEG00000005190.1"/>
</dbReference>
<dbReference type="PROSITE" id="PS50025">
    <property type="entry name" value="LAM_G_DOMAIN"/>
    <property type="match status" value="2"/>
</dbReference>
<keyword evidence="7" id="KW-1133">Transmembrane helix</keyword>
<feature type="repeat" description="CSPG" evidence="5">
    <location>
        <begin position="1582"/>
        <end position="1681"/>
    </location>
</feature>
<feature type="repeat" description="CSPG" evidence="5">
    <location>
        <begin position="1837"/>
        <end position="1929"/>
    </location>
</feature>
<dbReference type="PANTHER" id="PTHR45739:SF14">
    <property type="entry name" value="CHONDROITIN SULFATE PROTEOGLYCAN 4"/>
    <property type="match status" value="1"/>
</dbReference>
<sequence length="2400" mass="268181">MGSPVSLAVGIFVLGAVLSGSPLHTRAASFYGESYVALKTEESFSTSSLQLRFRTSKPNGLLFLAAGKNDYYLLQLHSGRVQVKIKFGKDEQVIVLDQGPQLDDLDWHFVALNHENGNVLLSVDTLQKLSRKIAGGAYEMKVQHGLYVGGLGELHVPYKKEVHGFFRGCLDDVIFNDHKLLSSLRPYPGLKSVHEVSLGCSEEFFVTEDDPINFFSSKSYIAFPSWNVIGEGIWEGMLQTSVGRGLLLYQSGKAGHFVSLEIQDWMLTARVGKGKNIVHLSSVYPIMENKWHSVEFKITEQHMHLEVDRESTTKVLLPSSLKVVPLNGPLYIGGVDDASRPQLVSLGLHVVLGKHAKGGSFKGCMKNLKLNSVKYGLKRALATKDISPGCKTEISVNHPVLESNMAALTTVAPTINLITSPMVAKDKAKGRFLVLNNLIVPEGGRAALQSKHIKLQLDFKKLGLRQSQIIFRVEEYPHHGQLKMEVAPDQEKNVFTMLDLWHGRIAYIHDGSEGTWDSLTFSVTTTSKNEMPSYLRGIELHIFNITITPVNDAPTLVLPEGNLFVLMENSKKPLTGNLLKILDVDTEPQNLSLVVLGNLNLEAGSLEHAGGPGKALTTFSYSDVLEGNILYAHRGVKNSRLVLRAVDGDKVSNTMVLRILAVPLEFSMVNNTGIDVIQGESSLIQTSNLAVETNAGNQEIEIRYEITEMPKFGQIQRKSSGNEWKSAASFSQRFLERERVRYLSTYKEVQETNATEYFTFKITIGNKSSEERTFPIRVQWVHFTLFQNSPLKVEGTKKASIGSENIFVALKEIQVQEKELYFKLLSLPKKGNLLVNDEVLKEHAKFSQLDIRNGKVEYELVDRPQEDSQDSFTFAIFTKHAESRPNTFIIDLKADLNTIILTNNGLSITEGGAKLITREMLFVQTMNNKTFTYKVAKSPQHGSLKLINFSDSQLSNSNITSFSSQDIVGERLMYVHDDSETTFDTFIVQASSVVSDIRNDEDDAVPLQTELVFNVSIELKNDEKPVRVVDKHFHVVRNGQRLLTLEDLCYHDPDTDFNDSELLYTRRGIPNGDLVSTNDPSKKLYQFTQGDLEKKQVLFIHHGSDYGRFVLFITDGKHYTSSLLEVIASEPFVNVVNNTGLLVQKGKEKTLTTANFSTVTNLYINGDDEITYNVLLPPRHGKLFLHNSAVDSFNYHHLKLGQVAYKHDDSNNLVDTFNLTVKVKSLVLNAEIKVRVYLESHQRLPKVLHLKGLLVEEGKPVKIDKENLQVIHEDSSPSEIVFTVVVYPLHGYLRTSDSAEGHVAINSSSLVTFTQKDINNGNIQYVQTGSVNEQDNFTMEVTNGVREIPGITLSIEIIPILIPLEVQNITVNEGASKALTPEQLTIPNKHFTPLNSDFVLVDLPKSGYIENRRIPGVKLTHFNTKQVEQELIFYIHDDSETVLDTFTLIVNNSDLSKQSIPRTIYVTINPVNDEIPVITANRIFRVWVGSVTEVTSEDLAAEDKDSPPTDLLYSITPPNNGHLALKSDPNKSILNFTQENINTGQVVFVHSGAMSGGFNFQVTDGLNFAPRQIFSITAKTLVINVDVNKGLGVFPGSQKGISSDVLKAVTNDDHSKNRMITFHMVNPPKLGRIVILTTQNTTEEISSFTQEMVDDGLIRYEHTDKESLTWSTRDSFTFTVSSPPALLVSHEFSITISYDISDTDRSTHLVANTGASVEEGGRVLITKTMLDASNLLIKLPESQRQSYEVWYQVTLMPSHGVIVVGDRNITKEKPNFSQYIINKFGITYVHDGAESLTDNFTFAVWLNLKSKSAVRPEMGVLEEMFNITVLAINDQAPELKTKRPYLKVLQGKSVLIGPDNVSVEDLDNLPEDIKYTIISPPNNGFLAKHDNLNTTTEHFTQAEINNGHVWFVQDGSPSSGVFYFSVTDGKHKPLYKLFNIEVTPVSITMVNKTNLIFRQGQTLVNITTSHLRAVTDGMSAVINYYVTHSSLFGHLAMDNKPVIEFDQTDIDLGKLTFHIGNLNASQDGFGFDVFTTESNLTGQELNITVEPLLNVETDLKIATGTVYVLKRKDMDATELANLTMSDPEFQLINSPMHARLVQRKNNQKHILDDIDTFRQSDIDTGCVLLDVYANVTEGEMLNDSFTFFLKADNVPPAIGYFPFVVVPYDSNLVEVTTTETLVLTSGSLSVPTTVISENNLTFWQNNMTTNASIKSVHRFGNRNRWGNHKDEEHVVSADFITTISPLHKTTIRFNDVSPKLLPRPSTSALPIIIPLVIFAVLLMAAIFFVWFLLLKRRKRKAERDKPHVRSQSYSIVPQAPSPYTERSATVPTVTVTPLQKGSDYISGSPLLSTRNDHFHTKFDPSLNTKAQQNSWLAMDPEMIQHCRTTNPTLKINQYWV</sequence>
<evidence type="ECO:0000256" key="1">
    <source>
        <dbReference type="ARBA" id="ARBA00022729"/>
    </source>
</evidence>
<evidence type="ECO:0000313" key="10">
    <source>
        <dbReference type="Ensembl" id="ENSLLEP00000008168.1"/>
    </source>
</evidence>
<dbReference type="InterPro" id="IPR013320">
    <property type="entry name" value="ConA-like_dom_sf"/>
</dbReference>
<dbReference type="PROSITE" id="PS51854">
    <property type="entry name" value="CSPG"/>
    <property type="match status" value="11"/>
</dbReference>
<dbReference type="Gene3D" id="2.60.120.200">
    <property type="match status" value="2"/>
</dbReference>
<dbReference type="Proteomes" id="UP000694569">
    <property type="component" value="Unplaced"/>
</dbReference>
<dbReference type="InterPro" id="IPR001791">
    <property type="entry name" value="Laminin_G"/>
</dbReference>
<dbReference type="Pfam" id="PF16184">
    <property type="entry name" value="Cadherin_3"/>
    <property type="match status" value="12"/>
</dbReference>
<evidence type="ECO:0000256" key="2">
    <source>
        <dbReference type="ARBA" id="ARBA00022737"/>
    </source>
</evidence>
<comment type="caution">
    <text evidence="4">Lacks conserved residue(s) required for the propagation of feature annotation.</text>
</comment>